<dbReference type="InterPro" id="IPR014548">
    <property type="entry name" value="Ac_Trasf"/>
</dbReference>
<dbReference type="EMBL" id="CP014691">
    <property type="protein sequence ID" value="AQS86755.1"/>
    <property type="molecule type" value="Genomic_DNA"/>
</dbReference>
<evidence type="ECO:0000256" key="2">
    <source>
        <dbReference type="ARBA" id="ARBA00022475"/>
    </source>
</evidence>
<evidence type="ECO:0000256" key="4">
    <source>
        <dbReference type="ARBA" id="ARBA00022679"/>
    </source>
</evidence>
<comment type="subcellular location">
    <subcellularLocation>
        <location evidence="1">Cell inner membrane</location>
    </subcellularLocation>
</comment>
<dbReference type="PIRSF" id="PIRSF028561">
    <property type="entry name" value="Ac_Trasf"/>
    <property type="match status" value="1"/>
</dbReference>
<dbReference type="PANTHER" id="PTHR30606">
    <property type="entry name" value="LIPID A BIOSYNTHESIS LAUROYL ACYLTRANSFERASE"/>
    <property type="match status" value="1"/>
</dbReference>
<keyword evidence="2" id="KW-1003">Cell membrane</keyword>
<evidence type="ECO:0000256" key="6">
    <source>
        <dbReference type="ARBA" id="ARBA00023315"/>
    </source>
</evidence>
<dbReference type="RefSeq" id="WP_077805718.1">
    <property type="nucleotide sequence ID" value="NZ_BJXS01000010.1"/>
</dbReference>
<dbReference type="AlphaFoldDB" id="A0A1U9KLV1"/>
<proteinExistence type="predicted"/>
<dbReference type="Proteomes" id="UP000188604">
    <property type="component" value="Chromosome"/>
</dbReference>
<gene>
    <name evidence="7" type="ORF">A0U93_00945</name>
</gene>
<evidence type="ECO:0000256" key="5">
    <source>
        <dbReference type="ARBA" id="ARBA00023136"/>
    </source>
</evidence>
<dbReference type="GO" id="GO:0009247">
    <property type="term" value="P:glycolipid biosynthetic process"/>
    <property type="evidence" value="ECO:0007669"/>
    <property type="project" value="UniProtKB-ARBA"/>
</dbReference>
<evidence type="ECO:0000256" key="1">
    <source>
        <dbReference type="ARBA" id="ARBA00004533"/>
    </source>
</evidence>
<keyword evidence="5" id="KW-0472">Membrane</keyword>
<protein>
    <submittedName>
        <fullName evidence="7">Uncharacterized protein</fullName>
    </submittedName>
</protein>
<organism evidence="7 8">
    <name type="scientific">Neoasaia chiangmaiensis</name>
    <dbReference type="NCBI Taxonomy" id="320497"/>
    <lineage>
        <taxon>Bacteria</taxon>
        <taxon>Pseudomonadati</taxon>
        <taxon>Pseudomonadota</taxon>
        <taxon>Alphaproteobacteria</taxon>
        <taxon>Acetobacterales</taxon>
        <taxon>Acetobacteraceae</taxon>
        <taxon>Neoasaia</taxon>
    </lineage>
</organism>
<dbReference type="InterPro" id="IPR004960">
    <property type="entry name" value="LipA_acyltrans"/>
</dbReference>
<sequence>MNRPDIRWVVPERGNRIVMTALLGFARRFGRRRTSMLLWPISFYFLVMDYRARRGSRVCLQRILGRQIGLRDIFRHIHRFAEVTLDRVYFLLGGVDEPKLHVSGRDVLLDALGRGKGCLLLGAHIGSFDAMRALGAERNIRMRMLMYRRNLGGATAALEALAPDYEAGIIAIGQPDTMLKVAESLARGEVVGILADRAAIAGRSVGVHLFGREIRLPEGPFRLALLTGAPIVMASALRRNDGSYDVKFEAMPSLLATQGRGRRALVQAAAERYAAWMENLCRAHPFAWFNFYDYWNETT</sequence>
<dbReference type="GO" id="GO:0005886">
    <property type="term" value="C:plasma membrane"/>
    <property type="evidence" value="ECO:0007669"/>
    <property type="project" value="UniProtKB-SubCell"/>
</dbReference>
<dbReference type="KEGG" id="nch:A0U93_00945"/>
<keyword evidence="6" id="KW-0012">Acyltransferase</keyword>
<dbReference type="STRING" id="320497.A0U93_00945"/>
<name>A0A1U9KLV1_9PROT</name>
<dbReference type="CDD" id="cd07984">
    <property type="entry name" value="LPLAT_LABLAT-like"/>
    <property type="match status" value="1"/>
</dbReference>
<keyword evidence="8" id="KW-1185">Reference proteome</keyword>
<evidence type="ECO:0000313" key="7">
    <source>
        <dbReference type="EMBL" id="AQS86755.1"/>
    </source>
</evidence>
<keyword evidence="4" id="KW-0808">Transferase</keyword>
<accession>A0A1U9KLV1</accession>
<reference evidence="7 8" key="1">
    <citation type="submission" date="2016-03" db="EMBL/GenBank/DDBJ databases">
        <title>Acetic acid bacteria sequencing.</title>
        <authorList>
            <person name="Brandt J."/>
            <person name="Jakob F."/>
            <person name="Vogel R.F."/>
        </authorList>
    </citation>
    <scope>NUCLEOTIDE SEQUENCE [LARGE SCALE GENOMIC DNA]</scope>
    <source>
        <strain evidence="7 8">NBRC 101099</strain>
    </source>
</reference>
<dbReference type="OrthoDB" id="9808633at2"/>
<dbReference type="Pfam" id="PF03279">
    <property type="entry name" value="Lip_A_acyltrans"/>
    <property type="match status" value="1"/>
</dbReference>
<keyword evidence="3" id="KW-0997">Cell inner membrane</keyword>
<evidence type="ECO:0000256" key="3">
    <source>
        <dbReference type="ARBA" id="ARBA00022519"/>
    </source>
</evidence>
<dbReference type="GO" id="GO:0016746">
    <property type="term" value="F:acyltransferase activity"/>
    <property type="evidence" value="ECO:0007669"/>
    <property type="project" value="UniProtKB-KW"/>
</dbReference>
<evidence type="ECO:0000313" key="8">
    <source>
        <dbReference type="Proteomes" id="UP000188604"/>
    </source>
</evidence>
<dbReference type="PANTHER" id="PTHR30606:SF9">
    <property type="entry name" value="LIPID A BIOSYNTHESIS LAUROYLTRANSFERASE"/>
    <property type="match status" value="1"/>
</dbReference>